<comment type="caution">
    <text evidence="1">The sequence shown here is derived from an EMBL/GenBank/DDBJ whole genome shotgun (WGS) entry which is preliminary data.</text>
</comment>
<organism evidence="1 2">
    <name type="scientific">Glarea lozoyensis (strain ATCC 74030 / MF5533)</name>
    <dbReference type="NCBI Taxonomy" id="1104152"/>
    <lineage>
        <taxon>Eukaryota</taxon>
        <taxon>Fungi</taxon>
        <taxon>Dikarya</taxon>
        <taxon>Ascomycota</taxon>
        <taxon>Pezizomycotina</taxon>
        <taxon>Leotiomycetes</taxon>
        <taxon>Helotiales</taxon>
        <taxon>Helotiaceae</taxon>
        <taxon>Glarea</taxon>
    </lineage>
</organism>
<dbReference type="EMBL" id="AGUE01000108">
    <property type="protein sequence ID" value="EHK99704.1"/>
    <property type="molecule type" value="Genomic_DNA"/>
</dbReference>
<sequence>MRHEIELRVEGYKHIMRNSKRGTAIFQKRLLSKKTPQRYHRSSVYTDIIRALHGIHHRFSIVERYLKAIRALFLNSNEPSRFGSQRQPQAQHNNELFWTPFPGASDGVPLALPQDPNPISQLMDISSMLDSGVDGDWPQLNRDGFTMGGEDEATFWNMNFDIHGAHDAGLAVNAGRVLH</sequence>
<dbReference type="OrthoDB" id="2162761at2759"/>
<proteinExistence type="predicted"/>
<accession>H0EP15</accession>
<gene>
    <name evidence="1" type="ORF">M7I_4381</name>
</gene>
<dbReference type="InParanoid" id="H0EP15"/>
<evidence type="ECO:0000313" key="1">
    <source>
        <dbReference type="EMBL" id="EHK99704.1"/>
    </source>
</evidence>
<name>H0EP15_GLAL7</name>
<dbReference type="HOGENOM" id="CLU_1503590_0_0_1"/>
<protein>
    <submittedName>
        <fullName evidence="1">Uncharacterized protein</fullName>
    </submittedName>
</protein>
<evidence type="ECO:0000313" key="2">
    <source>
        <dbReference type="Proteomes" id="UP000005446"/>
    </source>
</evidence>
<dbReference type="Proteomes" id="UP000005446">
    <property type="component" value="Unassembled WGS sequence"/>
</dbReference>
<reference evidence="1 2" key="1">
    <citation type="journal article" date="2012" name="Eukaryot. Cell">
        <title>Genome sequence of the fungus Glarea lozoyensis: the first genome sequence of a species from the Helotiaceae family.</title>
        <authorList>
            <person name="Youssar L."/>
            <person name="Gruening B.A."/>
            <person name="Erxleben A."/>
            <person name="Guenther S."/>
            <person name="Huettel W."/>
        </authorList>
    </citation>
    <scope>NUCLEOTIDE SEQUENCE [LARGE SCALE GENOMIC DNA]</scope>
    <source>
        <strain evidence="2">ATCC 74030 / MF5533</strain>
    </source>
</reference>
<keyword evidence="2" id="KW-1185">Reference proteome</keyword>
<dbReference type="AlphaFoldDB" id="H0EP15"/>